<keyword evidence="1" id="KW-0812">Transmembrane</keyword>
<dbReference type="AlphaFoldDB" id="A0A830GQH9"/>
<keyword evidence="1" id="KW-1133">Transmembrane helix</keyword>
<gene>
    <name evidence="2" type="ORF">GCM10009030_31420</name>
</gene>
<name>A0A830GQH9_9EURY</name>
<protein>
    <submittedName>
        <fullName evidence="2">Uncharacterized protein</fullName>
    </submittedName>
</protein>
<evidence type="ECO:0000256" key="1">
    <source>
        <dbReference type="SAM" id="Phobius"/>
    </source>
</evidence>
<proteinExistence type="predicted"/>
<sequence>MADTPAVYDHYRPSGADYPDGVYRVVGTDDDGVTLLRVADAGGRRRHTGEVVTVPTADLSGFEATENPDGNRSPTTVVRSSLDGLYWSTRAFVQTLAERPLLSTAALALLLAGEFGRGALSLSGLQAGALIVVGGLALVYIGSGRL</sequence>
<evidence type="ECO:0000313" key="3">
    <source>
        <dbReference type="Proteomes" id="UP000605784"/>
    </source>
</evidence>
<comment type="caution">
    <text evidence="2">The sequence shown here is derived from an EMBL/GenBank/DDBJ whole genome shotgun (WGS) entry which is preliminary data.</text>
</comment>
<dbReference type="EMBL" id="BMOU01000005">
    <property type="protein sequence ID" value="GGN99634.1"/>
    <property type="molecule type" value="Genomic_DNA"/>
</dbReference>
<reference evidence="2" key="2">
    <citation type="submission" date="2020-09" db="EMBL/GenBank/DDBJ databases">
        <authorList>
            <person name="Sun Q."/>
            <person name="Ohkuma M."/>
        </authorList>
    </citation>
    <scope>NUCLEOTIDE SEQUENCE</scope>
    <source>
        <strain evidence="2">JCM 17820</strain>
    </source>
</reference>
<reference evidence="2" key="1">
    <citation type="journal article" date="2014" name="Int. J. Syst. Evol. Microbiol.">
        <title>Complete genome sequence of Corynebacterium casei LMG S-19264T (=DSM 44701T), isolated from a smear-ripened cheese.</title>
        <authorList>
            <consortium name="US DOE Joint Genome Institute (JGI-PGF)"/>
            <person name="Walter F."/>
            <person name="Albersmeier A."/>
            <person name="Kalinowski J."/>
            <person name="Ruckert C."/>
        </authorList>
    </citation>
    <scope>NUCLEOTIDE SEQUENCE</scope>
    <source>
        <strain evidence="2">JCM 17820</strain>
    </source>
</reference>
<dbReference type="Proteomes" id="UP000605784">
    <property type="component" value="Unassembled WGS sequence"/>
</dbReference>
<keyword evidence="3" id="KW-1185">Reference proteome</keyword>
<keyword evidence="1" id="KW-0472">Membrane</keyword>
<feature type="transmembrane region" description="Helical" evidence="1">
    <location>
        <begin position="119"/>
        <end position="141"/>
    </location>
</feature>
<evidence type="ECO:0000313" key="2">
    <source>
        <dbReference type="EMBL" id="GGN99634.1"/>
    </source>
</evidence>
<organism evidence="2 3">
    <name type="scientific">Haloarcula pellucida</name>
    <dbReference type="NCBI Taxonomy" id="1427151"/>
    <lineage>
        <taxon>Archaea</taxon>
        <taxon>Methanobacteriati</taxon>
        <taxon>Methanobacteriota</taxon>
        <taxon>Stenosarchaea group</taxon>
        <taxon>Halobacteria</taxon>
        <taxon>Halobacteriales</taxon>
        <taxon>Haloarculaceae</taxon>
        <taxon>Haloarcula</taxon>
    </lineage>
</organism>
<dbReference type="RefSeq" id="WP_189000106.1">
    <property type="nucleotide sequence ID" value="NZ_BMOU01000005.1"/>
</dbReference>
<accession>A0A830GQH9</accession>